<feature type="transmembrane region" description="Helical" evidence="1">
    <location>
        <begin position="121"/>
        <end position="139"/>
    </location>
</feature>
<feature type="transmembrane region" description="Helical" evidence="1">
    <location>
        <begin position="70"/>
        <end position="87"/>
    </location>
</feature>
<feature type="transmembrane region" description="Helical" evidence="1">
    <location>
        <begin position="159"/>
        <end position="181"/>
    </location>
</feature>
<comment type="caution">
    <text evidence="2">The sequence shown here is derived from an EMBL/GenBank/DDBJ whole genome shotgun (WGS) entry which is preliminary data.</text>
</comment>
<reference evidence="2 3" key="1">
    <citation type="submission" date="2022-01" db="EMBL/GenBank/DDBJ databases">
        <title>Labilibaculum sp. nov, a marine bacterium isolated from Antarctica.</title>
        <authorList>
            <person name="Dai W."/>
        </authorList>
    </citation>
    <scope>NUCLEOTIDE SEQUENCE [LARGE SCALE GENOMIC DNA]</scope>
    <source>
        <strain evidence="2 3">DW002</strain>
    </source>
</reference>
<sequence length="217" mass="25440">MEKSIETIWKEGFLKNDALVAPKLNDLYNQKSKHIIDKFKRMFKINLNAIFIGSFVVLIASYFVGIPVMGVGYFFILNGIVIFNRKLNKSLLKIDKNVSSYEYLNAFNNWMKEQLQANRKIARIYYPLFFLFMVLGFWFSNDIQSEFNEFMEQGNDLTLLFGIPVLWTLPIIFITSLLAYFGDRIYNFDVGLVYGPIFRKLKELITDIEELRATDIN</sequence>
<evidence type="ECO:0000313" key="3">
    <source>
        <dbReference type="Proteomes" id="UP001528920"/>
    </source>
</evidence>
<keyword evidence="3" id="KW-1185">Reference proteome</keyword>
<gene>
    <name evidence="2" type="ORF">L3049_02425</name>
</gene>
<evidence type="ECO:0000256" key="1">
    <source>
        <dbReference type="SAM" id="Phobius"/>
    </source>
</evidence>
<dbReference type="Proteomes" id="UP001528920">
    <property type="component" value="Unassembled WGS sequence"/>
</dbReference>
<proteinExistence type="predicted"/>
<evidence type="ECO:0008006" key="4">
    <source>
        <dbReference type="Google" id="ProtNLM"/>
    </source>
</evidence>
<dbReference type="RefSeq" id="WP_275108186.1">
    <property type="nucleotide sequence ID" value="NZ_JAKJSC010000001.1"/>
</dbReference>
<dbReference type="EMBL" id="JAKJSC010000001">
    <property type="protein sequence ID" value="MDE5416848.1"/>
    <property type="molecule type" value="Genomic_DNA"/>
</dbReference>
<name>A0ABT5VQR1_9BACT</name>
<evidence type="ECO:0000313" key="2">
    <source>
        <dbReference type="EMBL" id="MDE5416848.1"/>
    </source>
</evidence>
<protein>
    <recommendedName>
        <fullName evidence="4">Sensor domain-containing protein</fullName>
    </recommendedName>
</protein>
<keyword evidence="1" id="KW-0812">Transmembrane</keyword>
<feature type="transmembrane region" description="Helical" evidence="1">
    <location>
        <begin position="45"/>
        <end position="64"/>
    </location>
</feature>
<keyword evidence="1" id="KW-1133">Transmembrane helix</keyword>
<keyword evidence="1" id="KW-0472">Membrane</keyword>
<accession>A0ABT5VQR1</accession>
<organism evidence="2 3">
    <name type="scientific">Paralabilibaculum antarcticum</name>
    <dbReference type="NCBI Taxonomy" id="2912572"/>
    <lineage>
        <taxon>Bacteria</taxon>
        <taxon>Pseudomonadati</taxon>
        <taxon>Bacteroidota</taxon>
        <taxon>Bacteroidia</taxon>
        <taxon>Marinilabiliales</taxon>
        <taxon>Marinifilaceae</taxon>
        <taxon>Paralabilibaculum</taxon>
    </lineage>
</organism>